<dbReference type="OrthoDB" id="6379596at2759"/>
<keyword evidence="1" id="KW-0067">ATP-binding</keyword>
<keyword evidence="5" id="KW-1185">Reference proteome</keyword>
<evidence type="ECO:0000313" key="5">
    <source>
        <dbReference type="Proteomes" id="UP000595437"/>
    </source>
</evidence>
<dbReference type="GO" id="GO:0000723">
    <property type="term" value="P:telomere maintenance"/>
    <property type="evidence" value="ECO:0007669"/>
    <property type="project" value="InterPro"/>
</dbReference>
<dbReference type="EC" id="5.6.2.3" evidence="1"/>
<comment type="catalytic activity">
    <reaction evidence="1">
        <text>ATP + H2O = ADP + phosphate + H(+)</text>
        <dbReference type="Rhea" id="RHEA:13065"/>
        <dbReference type="ChEBI" id="CHEBI:15377"/>
        <dbReference type="ChEBI" id="CHEBI:15378"/>
        <dbReference type="ChEBI" id="CHEBI:30616"/>
        <dbReference type="ChEBI" id="CHEBI:43474"/>
        <dbReference type="ChEBI" id="CHEBI:456216"/>
        <dbReference type="EC" id="5.6.2.3"/>
    </reaction>
</comment>
<keyword evidence="1 4" id="KW-0347">Helicase</keyword>
<dbReference type="InterPro" id="IPR025476">
    <property type="entry name" value="Helitron_helicase-like"/>
</dbReference>
<evidence type="ECO:0000313" key="4">
    <source>
        <dbReference type="EMBL" id="QQP55292.1"/>
    </source>
</evidence>
<dbReference type="GO" id="GO:0016787">
    <property type="term" value="F:hydrolase activity"/>
    <property type="evidence" value="ECO:0007669"/>
    <property type="project" value="UniProtKB-KW"/>
</dbReference>
<keyword evidence="1" id="KW-0547">Nucleotide-binding</keyword>
<reference evidence="5" key="1">
    <citation type="submission" date="2021-01" db="EMBL/GenBank/DDBJ databases">
        <title>Caligus Genome Assembly.</title>
        <authorList>
            <person name="Gallardo-Escarate C."/>
        </authorList>
    </citation>
    <scope>NUCLEOTIDE SEQUENCE [LARGE SCALE GENOMIC DNA]</scope>
</reference>
<gene>
    <name evidence="4" type="ORF">FKW44_008434</name>
</gene>
<dbReference type="Pfam" id="PF14214">
    <property type="entry name" value="Helitron_like_N"/>
    <property type="match status" value="1"/>
</dbReference>
<dbReference type="GO" id="GO:0006281">
    <property type="term" value="P:DNA repair"/>
    <property type="evidence" value="ECO:0007669"/>
    <property type="project" value="UniProtKB-KW"/>
</dbReference>
<dbReference type="GO" id="GO:0005524">
    <property type="term" value="F:ATP binding"/>
    <property type="evidence" value="ECO:0007669"/>
    <property type="project" value="UniProtKB-KW"/>
</dbReference>
<keyword evidence="1" id="KW-0378">Hydrolase</keyword>
<proteinExistence type="inferred from homology"/>
<accession>A0A7T8KG41</accession>
<organism evidence="4 5">
    <name type="scientific">Caligus rogercresseyi</name>
    <name type="common">Sea louse</name>
    <dbReference type="NCBI Taxonomy" id="217165"/>
    <lineage>
        <taxon>Eukaryota</taxon>
        <taxon>Metazoa</taxon>
        <taxon>Ecdysozoa</taxon>
        <taxon>Arthropoda</taxon>
        <taxon>Crustacea</taxon>
        <taxon>Multicrustacea</taxon>
        <taxon>Hexanauplia</taxon>
        <taxon>Copepoda</taxon>
        <taxon>Siphonostomatoida</taxon>
        <taxon>Caligidae</taxon>
        <taxon>Caligus</taxon>
    </lineage>
</organism>
<comment type="cofactor">
    <cofactor evidence="1">
        <name>Mg(2+)</name>
        <dbReference type="ChEBI" id="CHEBI:18420"/>
    </cofactor>
</comment>
<protein>
    <recommendedName>
        <fullName evidence="1">ATP-dependent DNA helicase</fullName>
        <ecNumber evidence="1">5.6.2.3</ecNumber>
    </recommendedName>
</protein>
<evidence type="ECO:0000259" key="3">
    <source>
        <dbReference type="Pfam" id="PF14214"/>
    </source>
</evidence>
<dbReference type="PANTHER" id="PTHR10492">
    <property type="match status" value="1"/>
</dbReference>
<sequence length="1114" mass="127583">MLHSNNRYVREFKTALERLEQERQSFRIIIRADKTPAHEHQRCYNRPKNNEVAVLIAGHDETTTNRDIVLEKQNAQLQRINELHPWYDALQYPLLFPCAEDGYRINIQQVEPNSRRPTAKTVSAMAFYAYRLMRLNFIRHHQRELRVEQYVHLKDAVDRQTAGNDQTRASDIGQSVILPYMHERTQDALTYVRKHGRPDLFITFTCNPNWEEITAHLLEEQSPDQRHDLIARVFHLKLKKMMQLFTSGNIFGKTICHMYTIEWQKRGLPHAHILLWLQDKLRSTDIDAIISAEFPDPRQDPVLFEVIKDHMVHGPCGDLNRNSNCMEKGKCTKRFPRQMLQATQTGEDGYPLYRRRTPEDGGFTARKKGLQLDNRWVVPHSPLLCKLFMSHINVEFCNSVKAIKYMQVYQQRQRQGGIRDEVTQFQTGRYLSTNEATWRLFQFPIHARHPPVQHLSVHLENGQRVYFNQHTLTDRAADPQRTTLTAFFQLCNVDHFASHLLYCNVPQYYTWNNSKRLWVRRKQGCPVPGEDAIRAGDTLGRVYTVHPMNMECFCLRLLLHVVEGPTSFQALRTVEGEVCASFKEACSKRGLLEDDQHWDLTLEDAVVSRSPVMLRQLFAIMLVYCSLTNASQLWEKYRDSMTEDILLQARRQADDEYPQFTPTMYNQALIFLEDKVLEIGGCSLDNYALTTPDRIQQRLISRHMLRETSYANDLLQQYVDDNEPLLTPDQTDAYTKIMLKVNSGSAGILFLDAPGGTGKTFLLNLLLAKVRQNNQIALAVASSGIAATLLSGGRTAHSAFKLPLNLCHQENPVCSIRKGTDEANVLKETRLIVWDEATMAHKNALYALDKSLKDIRSNDSLFGGVVLLLAGDFRQTLPIIPRGTPADEINACLKSSHLWRFVESMQLTTNMRSRLLGATTADTFPSTLLQIGNGQLPQDQDGHISMAGIGNFVATPQQLCHTVYPNLNENHANHEWLCERAILAPTNETVGSINSNLLKQIPGEERSYRSVDSVTETDQVTHYPTEFLNFIRNPIINNTLTPLNTPKSINIDPRPWTIKYFILLTLCLSSFSPHNTPIKNIVFNSSMPQNITTPLLLNPATTLNDRPNINNILL</sequence>
<keyword evidence="1" id="KW-0233">DNA recombination</keyword>
<dbReference type="Proteomes" id="UP000595437">
    <property type="component" value="Chromosome 5"/>
</dbReference>
<dbReference type="InterPro" id="IPR010285">
    <property type="entry name" value="DNA_helicase_pif1-like_DEAD"/>
</dbReference>
<feature type="domain" description="Helitron helicase-like" evidence="3">
    <location>
        <begin position="129"/>
        <end position="275"/>
    </location>
</feature>
<evidence type="ECO:0000259" key="2">
    <source>
        <dbReference type="Pfam" id="PF05970"/>
    </source>
</evidence>
<dbReference type="GO" id="GO:0043139">
    <property type="term" value="F:5'-3' DNA helicase activity"/>
    <property type="evidence" value="ECO:0007669"/>
    <property type="project" value="UniProtKB-EC"/>
</dbReference>
<evidence type="ECO:0000256" key="1">
    <source>
        <dbReference type="RuleBase" id="RU363044"/>
    </source>
</evidence>
<dbReference type="PANTHER" id="PTHR10492:SF57">
    <property type="entry name" value="ATP-DEPENDENT DNA HELICASE"/>
    <property type="match status" value="1"/>
</dbReference>
<keyword evidence="1" id="KW-0227">DNA damage</keyword>
<dbReference type="Gene3D" id="3.40.50.300">
    <property type="entry name" value="P-loop containing nucleotide triphosphate hydrolases"/>
    <property type="match status" value="1"/>
</dbReference>
<dbReference type="SUPFAM" id="SSF52540">
    <property type="entry name" value="P-loop containing nucleoside triphosphate hydrolases"/>
    <property type="match status" value="1"/>
</dbReference>
<dbReference type="Pfam" id="PF05970">
    <property type="entry name" value="PIF1"/>
    <property type="match status" value="1"/>
</dbReference>
<comment type="similarity">
    <text evidence="1">Belongs to the helicase family.</text>
</comment>
<keyword evidence="1" id="KW-0234">DNA repair</keyword>
<dbReference type="AlphaFoldDB" id="A0A7T8KG41"/>
<feature type="domain" description="DNA helicase Pif1-like DEAD-box helicase" evidence="2">
    <location>
        <begin position="726"/>
        <end position="941"/>
    </location>
</feature>
<dbReference type="InterPro" id="IPR027417">
    <property type="entry name" value="P-loop_NTPase"/>
</dbReference>
<dbReference type="GO" id="GO:0006310">
    <property type="term" value="P:DNA recombination"/>
    <property type="evidence" value="ECO:0007669"/>
    <property type="project" value="UniProtKB-KW"/>
</dbReference>
<dbReference type="EMBL" id="CP045894">
    <property type="protein sequence ID" value="QQP55292.1"/>
    <property type="molecule type" value="Genomic_DNA"/>
</dbReference>
<name>A0A7T8KG41_CALRO</name>